<evidence type="ECO:0000256" key="3">
    <source>
        <dbReference type="ARBA" id="ARBA00022917"/>
    </source>
</evidence>
<dbReference type="InterPro" id="IPR006196">
    <property type="entry name" value="RNA-binding_domain_S1_IF1"/>
</dbReference>
<dbReference type="Gene3D" id="2.40.50.140">
    <property type="entry name" value="Nucleic acid-binding proteins"/>
    <property type="match status" value="1"/>
</dbReference>
<dbReference type="SUPFAM" id="SSF50249">
    <property type="entry name" value="Nucleic acid-binding proteins"/>
    <property type="match status" value="1"/>
</dbReference>
<dbReference type="PANTHER" id="PTHR33370">
    <property type="entry name" value="TRANSLATION INITIATION FACTOR IF-1, CHLOROPLASTIC"/>
    <property type="match status" value="1"/>
</dbReference>
<evidence type="ECO:0000256" key="5">
    <source>
        <dbReference type="PROSITE-ProRule" id="PRU00181"/>
    </source>
</evidence>
<comment type="caution">
    <text evidence="7">The sequence shown here is derived from an EMBL/GenBank/DDBJ whole genome shotgun (WGS) entry which is preliminary data.</text>
</comment>
<evidence type="ECO:0000313" key="7">
    <source>
        <dbReference type="EMBL" id="OGN23335.1"/>
    </source>
</evidence>
<dbReference type="CDD" id="cd04451">
    <property type="entry name" value="S1_IF1"/>
    <property type="match status" value="1"/>
</dbReference>
<gene>
    <name evidence="7" type="ORF">A3A13_04420</name>
</gene>
<protein>
    <recommendedName>
        <fullName evidence="4">Translation initiation factor IF-1</fullName>
    </recommendedName>
</protein>
<dbReference type="PANTHER" id="PTHR33370:SF1">
    <property type="entry name" value="TRANSLATION INITIATION FACTOR IF-1, CHLOROPLASTIC"/>
    <property type="match status" value="1"/>
</dbReference>
<dbReference type="STRING" id="1802695.A3A13_04420"/>
<dbReference type="PROSITE" id="PS50832">
    <property type="entry name" value="S1_IF1_TYPE"/>
    <property type="match status" value="1"/>
</dbReference>
<proteinExistence type="inferred from homology"/>
<evidence type="ECO:0000256" key="1">
    <source>
        <dbReference type="ARBA" id="ARBA00010939"/>
    </source>
</evidence>
<dbReference type="NCBIfam" id="TIGR00008">
    <property type="entry name" value="infA"/>
    <property type="match status" value="1"/>
</dbReference>
<organism evidence="7 8">
    <name type="scientific">Candidatus Yanofskybacteria bacterium RIFCSPLOWO2_01_FULL_43_22</name>
    <dbReference type="NCBI Taxonomy" id="1802695"/>
    <lineage>
        <taxon>Bacteria</taxon>
        <taxon>Candidatus Yanofskyibacteriota</taxon>
    </lineage>
</organism>
<evidence type="ECO:0000313" key="8">
    <source>
        <dbReference type="Proteomes" id="UP000178911"/>
    </source>
</evidence>
<keyword evidence="2 5" id="KW-0396">Initiation factor</keyword>
<name>A0A1F8GD84_9BACT</name>
<accession>A0A1F8GD84</accession>
<dbReference type="GO" id="GO:0003743">
    <property type="term" value="F:translation initiation factor activity"/>
    <property type="evidence" value="ECO:0007669"/>
    <property type="project" value="UniProtKB-UniRule"/>
</dbReference>
<dbReference type="AlphaFoldDB" id="A0A1F8GD84"/>
<dbReference type="EMBL" id="MGKJ01000020">
    <property type="protein sequence ID" value="OGN23335.1"/>
    <property type="molecule type" value="Genomic_DNA"/>
</dbReference>
<dbReference type="FunFam" id="2.40.50.140:FF:000002">
    <property type="entry name" value="Translation initiation factor IF-1"/>
    <property type="match status" value="1"/>
</dbReference>
<comment type="similarity">
    <text evidence="1">Belongs to the IF-1 family.</text>
</comment>
<dbReference type="InterPro" id="IPR012340">
    <property type="entry name" value="NA-bd_OB-fold"/>
</dbReference>
<dbReference type="InterPro" id="IPR004368">
    <property type="entry name" value="TIF_IF1"/>
</dbReference>
<dbReference type="GO" id="GO:0003723">
    <property type="term" value="F:RNA binding"/>
    <property type="evidence" value="ECO:0007669"/>
    <property type="project" value="InterPro"/>
</dbReference>
<evidence type="ECO:0000259" key="6">
    <source>
        <dbReference type="PROSITE" id="PS50832"/>
    </source>
</evidence>
<sequence length="76" mass="8599">MREAIILSNIDKQKVEGQVTEALPNTTFRVVLNDGKEVLAYLSGKMRLHYIKVMIGDRVAVELSPDGNKGRIVRRF</sequence>
<dbReference type="GO" id="GO:0005829">
    <property type="term" value="C:cytosol"/>
    <property type="evidence" value="ECO:0007669"/>
    <property type="project" value="TreeGrafter"/>
</dbReference>
<dbReference type="Pfam" id="PF01176">
    <property type="entry name" value="eIF-1a"/>
    <property type="match status" value="1"/>
</dbReference>
<evidence type="ECO:0000256" key="4">
    <source>
        <dbReference type="NCBIfam" id="TIGR00008"/>
    </source>
</evidence>
<dbReference type="GO" id="GO:0043022">
    <property type="term" value="F:ribosome binding"/>
    <property type="evidence" value="ECO:0007669"/>
    <property type="project" value="TreeGrafter"/>
</dbReference>
<feature type="domain" description="S1-like" evidence="6">
    <location>
        <begin position="3"/>
        <end position="76"/>
    </location>
</feature>
<reference evidence="7 8" key="1">
    <citation type="journal article" date="2016" name="Nat. Commun.">
        <title>Thousands of microbial genomes shed light on interconnected biogeochemical processes in an aquifer system.</title>
        <authorList>
            <person name="Anantharaman K."/>
            <person name="Brown C.T."/>
            <person name="Hug L.A."/>
            <person name="Sharon I."/>
            <person name="Castelle C.J."/>
            <person name="Probst A.J."/>
            <person name="Thomas B.C."/>
            <person name="Singh A."/>
            <person name="Wilkins M.J."/>
            <person name="Karaoz U."/>
            <person name="Brodie E.L."/>
            <person name="Williams K.H."/>
            <person name="Hubbard S.S."/>
            <person name="Banfield J.F."/>
        </authorList>
    </citation>
    <scope>NUCLEOTIDE SEQUENCE [LARGE SCALE GENOMIC DNA]</scope>
</reference>
<dbReference type="Proteomes" id="UP000178911">
    <property type="component" value="Unassembled WGS sequence"/>
</dbReference>
<evidence type="ECO:0000256" key="2">
    <source>
        <dbReference type="ARBA" id="ARBA00022540"/>
    </source>
</evidence>
<keyword evidence="3 5" id="KW-0648">Protein biosynthesis</keyword>